<name>A0A166V7R1_9AGAM</name>
<reference evidence="3 4" key="1">
    <citation type="journal article" date="2016" name="Mol. Biol. Evol.">
        <title>Comparative Genomics of Early-Diverging Mushroom-Forming Fungi Provides Insights into the Origins of Lignocellulose Decay Capabilities.</title>
        <authorList>
            <person name="Nagy L.G."/>
            <person name="Riley R."/>
            <person name="Tritt A."/>
            <person name="Adam C."/>
            <person name="Daum C."/>
            <person name="Floudas D."/>
            <person name="Sun H."/>
            <person name="Yadav J.S."/>
            <person name="Pangilinan J."/>
            <person name="Larsson K.H."/>
            <person name="Matsuura K."/>
            <person name="Barry K."/>
            <person name="Labutti K."/>
            <person name="Kuo R."/>
            <person name="Ohm R.A."/>
            <person name="Bhattacharya S.S."/>
            <person name="Shirouzu T."/>
            <person name="Yoshinaga Y."/>
            <person name="Martin F.M."/>
            <person name="Grigoriev I.V."/>
            <person name="Hibbett D.S."/>
        </authorList>
    </citation>
    <scope>NUCLEOTIDE SEQUENCE [LARGE SCALE GENOMIC DNA]</scope>
    <source>
        <strain evidence="3 4">CBS 109695</strain>
    </source>
</reference>
<feature type="region of interest" description="Disordered" evidence="1">
    <location>
        <begin position="33"/>
        <end position="65"/>
    </location>
</feature>
<dbReference type="Proteomes" id="UP000076532">
    <property type="component" value="Unassembled WGS sequence"/>
</dbReference>
<organism evidence="3 4">
    <name type="scientific">Athelia psychrophila</name>
    <dbReference type="NCBI Taxonomy" id="1759441"/>
    <lineage>
        <taxon>Eukaryota</taxon>
        <taxon>Fungi</taxon>
        <taxon>Dikarya</taxon>
        <taxon>Basidiomycota</taxon>
        <taxon>Agaricomycotina</taxon>
        <taxon>Agaricomycetes</taxon>
        <taxon>Agaricomycetidae</taxon>
        <taxon>Atheliales</taxon>
        <taxon>Atheliaceae</taxon>
        <taxon>Athelia</taxon>
    </lineage>
</organism>
<feature type="transmembrane region" description="Helical" evidence="2">
    <location>
        <begin position="6"/>
        <end position="26"/>
    </location>
</feature>
<evidence type="ECO:0000313" key="3">
    <source>
        <dbReference type="EMBL" id="KZP32427.1"/>
    </source>
</evidence>
<protein>
    <submittedName>
        <fullName evidence="3">Uncharacterized protein</fullName>
    </submittedName>
</protein>
<keyword evidence="2" id="KW-0472">Membrane</keyword>
<gene>
    <name evidence="3" type="ORF">FIBSPDRAFT_518370</name>
</gene>
<keyword evidence="2" id="KW-1133">Transmembrane helix</keyword>
<proteinExistence type="predicted"/>
<dbReference type="EMBL" id="KV417486">
    <property type="protein sequence ID" value="KZP32427.1"/>
    <property type="molecule type" value="Genomic_DNA"/>
</dbReference>
<evidence type="ECO:0000313" key="4">
    <source>
        <dbReference type="Proteomes" id="UP000076532"/>
    </source>
</evidence>
<keyword evidence="4" id="KW-1185">Reference proteome</keyword>
<accession>A0A166V7R1</accession>
<keyword evidence="2" id="KW-0812">Transmembrane</keyword>
<sequence>MPPTGVIGFWGSIIGGLATLGIVAALTSLQLQRSDEPPNDQTEDTTSLEPGLPPGEKEFHSSTGQTSELDAFAEAEQALNQAKELVAGKGAPFLELPIGGLLDVVNACVTNKREQGNFGAILETLVALEGKTDSAMLCLHDLTAAASSNPGGLPASETIDGDLATIVSLLEKLAVSNKRIIAQARSSTAAPCTDIVGSIRFIVQDFAVLNRVSIEVFIATWAERGM</sequence>
<evidence type="ECO:0000256" key="1">
    <source>
        <dbReference type="SAM" id="MobiDB-lite"/>
    </source>
</evidence>
<dbReference type="AlphaFoldDB" id="A0A166V7R1"/>
<evidence type="ECO:0000256" key="2">
    <source>
        <dbReference type="SAM" id="Phobius"/>
    </source>
</evidence>